<dbReference type="Gene3D" id="2.40.128.260">
    <property type="entry name" value="Type IV secretion system, VirB10/TraB/TrbI"/>
    <property type="match status" value="1"/>
</dbReference>
<evidence type="ECO:0000256" key="3">
    <source>
        <dbReference type="ARBA" id="ARBA00022692"/>
    </source>
</evidence>
<evidence type="ECO:0000313" key="8">
    <source>
        <dbReference type="Proteomes" id="UP000590524"/>
    </source>
</evidence>
<keyword evidence="8" id="KW-1185">Reference proteome</keyword>
<reference evidence="7 8" key="1">
    <citation type="submission" date="2020-08" db="EMBL/GenBank/DDBJ databases">
        <title>Genomic Encyclopedia of Type Strains, Phase IV (KMG-IV): sequencing the most valuable type-strain genomes for metagenomic binning, comparative biology and taxonomic classification.</title>
        <authorList>
            <person name="Goeker M."/>
        </authorList>
    </citation>
    <scope>NUCLEOTIDE SEQUENCE [LARGE SCALE GENOMIC DNA]</scope>
    <source>
        <strain evidence="7 8">DSM 19371</strain>
    </source>
</reference>
<keyword evidence="5 6" id="KW-0472">Membrane</keyword>
<organism evidence="7 8">
    <name type="scientific">Sphingobium scionense</name>
    <dbReference type="NCBI Taxonomy" id="1404341"/>
    <lineage>
        <taxon>Bacteria</taxon>
        <taxon>Pseudomonadati</taxon>
        <taxon>Pseudomonadota</taxon>
        <taxon>Alphaproteobacteria</taxon>
        <taxon>Sphingomonadales</taxon>
        <taxon>Sphingomonadaceae</taxon>
        <taxon>Sphingobium</taxon>
    </lineage>
</organism>
<dbReference type="Pfam" id="PF03743">
    <property type="entry name" value="TrbI"/>
    <property type="match status" value="1"/>
</dbReference>
<proteinExistence type="inferred from homology"/>
<evidence type="ECO:0000256" key="1">
    <source>
        <dbReference type="ARBA" id="ARBA00004167"/>
    </source>
</evidence>
<sequence length="360" mass="36915">MNDELDPRAALSARDVRPIVRTQPAGLSGFAIGGICTVLAVGLFLVLDSNRRNNERINGQAASAQGIIASPQPLALPLPALPVATPTVVIPTSEPIVTPPPAATVNRPMSPRQPVPIYQSPMAPIQVAQAASPPRAKEDGDDSPLIIDLGVGDGLGNASAAAGAAGDDQAVRASVIRNRTNLVPQGSMINAVLETPIDSRRPGLVRAVVSRDARGFDGTRVLIPRGSRLIGEASGDPKAGQKRVLVTWTRLIGPDGVAIRIGSPAADVLGGAGIAGKVNNHFFERFGNAVLQSALTIGVNLASQPKGNSVIVGLPGQVGATAQNLLPNVDSAPTVKVAPGAEISVFVAKDLDFSGTGLRR</sequence>
<evidence type="ECO:0000256" key="2">
    <source>
        <dbReference type="ARBA" id="ARBA00010265"/>
    </source>
</evidence>
<comment type="caution">
    <text evidence="7">The sequence shown here is derived from an EMBL/GenBank/DDBJ whole genome shotgun (WGS) entry which is preliminary data.</text>
</comment>
<dbReference type="RefSeq" id="WP_246428331.1">
    <property type="nucleotide sequence ID" value="NZ_JACIEU010000018.1"/>
</dbReference>
<dbReference type="InterPro" id="IPR005498">
    <property type="entry name" value="T4SS_VirB10/TraB/TrbI"/>
</dbReference>
<accession>A0A7W6PYP9</accession>
<evidence type="ECO:0000256" key="5">
    <source>
        <dbReference type="ARBA" id="ARBA00023136"/>
    </source>
</evidence>
<name>A0A7W6PYP9_9SPHN</name>
<keyword evidence="3 6" id="KW-0812">Transmembrane</keyword>
<keyword evidence="4 6" id="KW-1133">Transmembrane helix</keyword>
<comment type="similarity">
    <text evidence="2">Belongs to the TrbI/VirB10 family.</text>
</comment>
<protein>
    <submittedName>
        <fullName evidence="7">Type IV secretion system protein VirB10</fullName>
    </submittedName>
</protein>
<dbReference type="EMBL" id="JACIEU010000018">
    <property type="protein sequence ID" value="MBB4150210.1"/>
    <property type="molecule type" value="Genomic_DNA"/>
</dbReference>
<dbReference type="InterPro" id="IPR042217">
    <property type="entry name" value="T4SS_VirB10/TrbI"/>
</dbReference>
<comment type="subcellular location">
    <subcellularLocation>
        <location evidence="1">Membrane</location>
        <topology evidence="1">Single-pass membrane protein</topology>
    </subcellularLocation>
</comment>
<evidence type="ECO:0000313" key="7">
    <source>
        <dbReference type="EMBL" id="MBB4150210.1"/>
    </source>
</evidence>
<dbReference type="CDD" id="cd16429">
    <property type="entry name" value="VirB10"/>
    <property type="match status" value="1"/>
</dbReference>
<dbReference type="Proteomes" id="UP000590524">
    <property type="component" value="Unassembled WGS sequence"/>
</dbReference>
<evidence type="ECO:0000256" key="6">
    <source>
        <dbReference type="SAM" id="Phobius"/>
    </source>
</evidence>
<evidence type="ECO:0000256" key="4">
    <source>
        <dbReference type="ARBA" id="ARBA00022989"/>
    </source>
</evidence>
<gene>
    <name evidence="7" type="ORF">GGQ90_004012</name>
</gene>
<dbReference type="GO" id="GO:0016020">
    <property type="term" value="C:membrane"/>
    <property type="evidence" value="ECO:0007669"/>
    <property type="project" value="UniProtKB-SubCell"/>
</dbReference>
<feature type="transmembrane region" description="Helical" evidence="6">
    <location>
        <begin position="25"/>
        <end position="47"/>
    </location>
</feature>
<dbReference type="AlphaFoldDB" id="A0A7W6PYP9"/>